<evidence type="ECO:0000256" key="6">
    <source>
        <dbReference type="ARBA" id="ARBA00023136"/>
    </source>
</evidence>
<dbReference type="GO" id="GO:0055085">
    <property type="term" value="P:transmembrane transport"/>
    <property type="evidence" value="ECO:0007669"/>
    <property type="project" value="InterPro"/>
</dbReference>
<comment type="subcellular location">
    <subcellularLocation>
        <location evidence="1 7">Cell membrane</location>
        <topology evidence="1 7">Multi-pass membrane protein</topology>
    </subcellularLocation>
</comment>
<dbReference type="GO" id="GO:0005886">
    <property type="term" value="C:plasma membrane"/>
    <property type="evidence" value="ECO:0007669"/>
    <property type="project" value="UniProtKB-SubCell"/>
</dbReference>
<keyword evidence="3" id="KW-1003">Cell membrane</keyword>
<dbReference type="Proteomes" id="UP000060043">
    <property type="component" value="Chromosome"/>
</dbReference>
<keyword evidence="5 7" id="KW-1133">Transmembrane helix</keyword>
<gene>
    <name evidence="9" type="ORF">ATZ20_04310</name>
</gene>
<evidence type="ECO:0000313" key="9">
    <source>
        <dbReference type="EMBL" id="ALU31438.1"/>
    </source>
</evidence>
<feature type="transmembrane region" description="Helical" evidence="7">
    <location>
        <begin position="12"/>
        <end position="32"/>
    </location>
</feature>
<dbReference type="OMA" id="PPVTGFM"/>
<dbReference type="Pfam" id="PF00528">
    <property type="entry name" value="BPD_transp_1"/>
    <property type="match status" value="1"/>
</dbReference>
<dbReference type="AlphaFoldDB" id="A0A0U3FUB0"/>
<organism evidence="9 10">
    <name type="scientific">Sulfolobus acidocaldarius</name>
    <dbReference type="NCBI Taxonomy" id="2285"/>
    <lineage>
        <taxon>Archaea</taxon>
        <taxon>Thermoproteota</taxon>
        <taxon>Thermoprotei</taxon>
        <taxon>Sulfolobales</taxon>
        <taxon>Sulfolobaceae</taxon>
        <taxon>Sulfolobus</taxon>
    </lineage>
</organism>
<evidence type="ECO:0000256" key="1">
    <source>
        <dbReference type="ARBA" id="ARBA00004651"/>
    </source>
</evidence>
<name>A0A0U3FUB0_9CREN</name>
<feature type="transmembrane region" description="Helical" evidence="7">
    <location>
        <begin position="99"/>
        <end position="126"/>
    </location>
</feature>
<evidence type="ECO:0000256" key="4">
    <source>
        <dbReference type="ARBA" id="ARBA00022692"/>
    </source>
</evidence>
<dbReference type="STRING" id="1435377.SUSAZ_04805"/>
<feature type="transmembrane region" description="Helical" evidence="7">
    <location>
        <begin position="280"/>
        <end position="300"/>
    </location>
</feature>
<sequence>MKLWLFIAKRIVFAFIAIIGLTFIVFILLHTAGNNLLLSEYINPRLTGPAREQVIHELTLKFHLNDPIYVQYFYWLVAIFSGDLGYTNTPIYSGPVSGAIALFLPNTILLTIIASILIWIIGVPIGVRSAVKRDSAFDQSVRVVSFALYSMPIYLVAFLLILVFGVYLKILPFAFSLSPTLASNLSWYVNGVSYPTHIVIIDALIHGNLTAFANAILHAILPALTLALSTIAGIMRILRASMLEVLDQDYVRLARAKGVPEKVVINLHARRNALIPVLTLYGYTVASLLGGAVVIEDIFSYPGMGYWTTQALLNNDVGGIMASTLIFGIVFVIASLLLDIIYALIDPRIRY</sequence>
<evidence type="ECO:0000259" key="8">
    <source>
        <dbReference type="PROSITE" id="PS50928"/>
    </source>
</evidence>
<dbReference type="CDD" id="cd06261">
    <property type="entry name" value="TM_PBP2"/>
    <property type="match status" value="1"/>
</dbReference>
<evidence type="ECO:0000313" key="10">
    <source>
        <dbReference type="Proteomes" id="UP000060043"/>
    </source>
</evidence>
<evidence type="ECO:0000256" key="3">
    <source>
        <dbReference type="ARBA" id="ARBA00022475"/>
    </source>
</evidence>
<dbReference type="InterPro" id="IPR035906">
    <property type="entry name" value="MetI-like_sf"/>
</dbReference>
<protein>
    <submittedName>
        <fullName evidence="9">Peptide ABC transporter permease</fullName>
    </submittedName>
</protein>
<keyword evidence="6 7" id="KW-0472">Membrane</keyword>
<feature type="transmembrane region" description="Helical" evidence="7">
    <location>
        <begin position="320"/>
        <end position="345"/>
    </location>
</feature>
<feature type="transmembrane region" description="Helical" evidence="7">
    <location>
        <begin position="146"/>
        <end position="167"/>
    </location>
</feature>
<evidence type="ECO:0000256" key="2">
    <source>
        <dbReference type="ARBA" id="ARBA00022448"/>
    </source>
</evidence>
<evidence type="ECO:0000256" key="5">
    <source>
        <dbReference type="ARBA" id="ARBA00022989"/>
    </source>
</evidence>
<keyword evidence="2 7" id="KW-0813">Transport</keyword>
<dbReference type="PANTHER" id="PTHR43163:SF6">
    <property type="entry name" value="DIPEPTIDE TRANSPORT SYSTEM PERMEASE PROTEIN DPPB-RELATED"/>
    <property type="match status" value="1"/>
</dbReference>
<dbReference type="OrthoDB" id="44105at2157"/>
<keyword evidence="4 7" id="KW-0812">Transmembrane</keyword>
<dbReference type="SUPFAM" id="SSF161098">
    <property type="entry name" value="MetI-like"/>
    <property type="match status" value="1"/>
</dbReference>
<reference evidence="9 10" key="1">
    <citation type="submission" date="2015-12" db="EMBL/GenBank/DDBJ databases">
        <title>A stable core within a dynamic pangenome in Sulfolobus acidocaldarius.</title>
        <authorList>
            <person name="Anderson R."/>
            <person name="Kouris A."/>
            <person name="Seward C."/>
            <person name="Campbell K."/>
            <person name="Whitaker R."/>
        </authorList>
    </citation>
    <scope>NUCLEOTIDE SEQUENCE [LARGE SCALE GENOMIC DNA]</scope>
    <source>
        <strain evidence="9 10">NG05B_CO5_07</strain>
    </source>
</reference>
<dbReference type="PROSITE" id="PS50928">
    <property type="entry name" value="ABC_TM1"/>
    <property type="match status" value="1"/>
</dbReference>
<dbReference type="Gene3D" id="1.10.3720.10">
    <property type="entry name" value="MetI-like"/>
    <property type="match status" value="1"/>
</dbReference>
<feature type="domain" description="ABC transmembrane type-1" evidence="8">
    <location>
        <begin position="104"/>
        <end position="342"/>
    </location>
</feature>
<proteinExistence type="inferred from homology"/>
<evidence type="ECO:0000256" key="7">
    <source>
        <dbReference type="RuleBase" id="RU363032"/>
    </source>
</evidence>
<dbReference type="RefSeq" id="WP_011277896.1">
    <property type="nucleotide sequence ID" value="NZ_BHWZ01000002.1"/>
</dbReference>
<accession>A0A0U3FUB0</accession>
<dbReference type="EMBL" id="CP013695">
    <property type="protein sequence ID" value="ALU31438.1"/>
    <property type="molecule type" value="Genomic_DNA"/>
</dbReference>
<dbReference type="GeneID" id="14551546"/>
<comment type="similarity">
    <text evidence="7">Belongs to the binding-protein-dependent transport system permease family.</text>
</comment>
<dbReference type="InterPro" id="IPR000515">
    <property type="entry name" value="MetI-like"/>
</dbReference>
<feature type="transmembrane region" description="Helical" evidence="7">
    <location>
        <begin position="211"/>
        <end position="234"/>
    </location>
</feature>
<dbReference type="PaxDb" id="1435377-SUSAZ_04805"/>
<dbReference type="PANTHER" id="PTHR43163">
    <property type="entry name" value="DIPEPTIDE TRANSPORT SYSTEM PERMEASE PROTEIN DPPB-RELATED"/>
    <property type="match status" value="1"/>
</dbReference>